<evidence type="ECO:0000256" key="1">
    <source>
        <dbReference type="ARBA" id="ARBA00004141"/>
    </source>
</evidence>
<evidence type="ECO:0000256" key="9">
    <source>
        <dbReference type="ARBA" id="ARBA00023065"/>
    </source>
</evidence>
<feature type="transmembrane region" description="Helical" evidence="13">
    <location>
        <begin position="108"/>
        <end position="127"/>
    </location>
</feature>
<keyword evidence="5 13" id="KW-0812">Transmembrane</keyword>
<feature type="transmembrane region" description="Helical" evidence="13">
    <location>
        <begin position="78"/>
        <end position="96"/>
    </location>
</feature>
<feature type="transmembrane region" description="Helical" evidence="13">
    <location>
        <begin position="37"/>
        <end position="62"/>
    </location>
</feature>
<evidence type="ECO:0000256" key="12">
    <source>
        <dbReference type="ARBA" id="ARBA00034430"/>
    </source>
</evidence>
<evidence type="ECO:0000256" key="13">
    <source>
        <dbReference type="SAM" id="Phobius"/>
    </source>
</evidence>
<name>A0A7W8E779_9BACT</name>
<keyword evidence="7" id="KW-0630">Potassium</keyword>
<comment type="caution">
    <text evidence="14">The sequence shown here is derived from an EMBL/GenBank/DDBJ whole genome shotgun (WGS) entry which is preliminary data.</text>
</comment>
<dbReference type="EMBL" id="JACHIO010000001">
    <property type="protein sequence ID" value="MBB5062028.1"/>
    <property type="molecule type" value="Genomic_DNA"/>
</dbReference>
<evidence type="ECO:0000313" key="14">
    <source>
        <dbReference type="EMBL" id="MBB5062028.1"/>
    </source>
</evidence>
<evidence type="ECO:0000256" key="11">
    <source>
        <dbReference type="ARBA" id="ARBA00023303"/>
    </source>
</evidence>
<evidence type="ECO:0000256" key="2">
    <source>
        <dbReference type="ARBA" id="ARBA00006920"/>
    </source>
</evidence>
<keyword evidence="10 13" id="KW-0472">Membrane</keyword>
<evidence type="ECO:0000256" key="5">
    <source>
        <dbReference type="ARBA" id="ARBA00022692"/>
    </source>
</evidence>
<dbReference type="GO" id="GO:0005267">
    <property type="term" value="F:potassium channel activity"/>
    <property type="evidence" value="ECO:0007669"/>
    <property type="project" value="UniProtKB-KW"/>
</dbReference>
<dbReference type="Proteomes" id="UP000584867">
    <property type="component" value="Unassembled WGS sequence"/>
</dbReference>
<comment type="catalytic activity">
    <reaction evidence="12">
        <text>K(+)(in) = K(+)(out)</text>
        <dbReference type="Rhea" id="RHEA:29463"/>
        <dbReference type="ChEBI" id="CHEBI:29103"/>
    </reaction>
</comment>
<organism evidence="14 15">
    <name type="scientific">Granulicella mallensis</name>
    <dbReference type="NCBI Taxonomy" id="940614"/>
    <lineage>
        <taxon>Bacteria</taxon>
        <taxon>Pseudomonadati</taxon>
        <taxon>Acidobacteriota</taxon>
        <taxon>Terriglobia</taxon>
        <taxon>Terriglobales</taxon>
        <taxon>Acidobacteriaceae</taxon>
        <taxon>Granulicella</taxon>
    </lineage>
</organism>
<dbReference type="GO" id="GO:0015252">
    <property type="term" value="F:proton channel activity"/>
    <property type="evidence" value="ECO:0007669"/>
    <property type="project" value="InterPro"/>
</dbReference>
<keyword evidence="8 13" id="KW-1133">Transmembrane helix</keyword>
<accession>A0A7W8E779</accession>
<keyword evidence="9" id="KW-0406">Ion transport</keyword>
<keyword evidence="3" id="KW-0813">Transport</keyword>
<dbReference type="GO" id="GO:0016020">
    <property type="term" value="C:membrane"/>
    <property type="evidence" value="ECO:0007669"/>
    <property type="project" value="UniProtKB-SubCell"/>
</dbReference>
<evidence type="ECO:0000256" key="10">
    <source>
        <dbReference type="ARBA" id="ARBA00023136"/>
    </source>
</evidence>
<keyword evidence="6" id="KW-0631">Potassium channel</keyword>
<dbReference type="RefSeq" id="WP_184252536.1">
    <property type="nucleotide sequence ID" value="NZ_JACHIO010000001.1"/>
</dbReference>
<evidence type="ECO:0000256" key="3">
    <source>
        <dbReference type="ARBA" id="ARBA00022448"/>
    </source>
</evidence>
<sequence length="219" mass="24285">MQATSSPARLEAFSDGVIAVIITIMVLELKVPALSGFAAFHGVISTLLVYGLSFTYIAVYWVNHHGLIGTLTRSNTRILWANLVWLFALSLIPFFTDYINEHFDSFSVTIYCICMFAAGVTFLILRYTVECQVVREGRLTSFDRGTRIKHWGSIFIYAISIGLAHISPRGALLVSSIVTFIWILPTLGLFGGSYGGDVPASHHELAPHKPEMDHSHTHK</sequence>
<dbReference type="Pfam" id="PF06736">
    <property type="entry name" value="TMEM175"/>
    <property type="match status" value="1"/>
</dbReference>
<dbReference type="PANTHER" id="PTHR31462:SF5">
    <property type="entry name" value="ENDOSOMAL_LYSOSOMAL PROTON CHANNEL TMEM175"/>
    <property type="match status" value="1"/>
</dbReference>
<comment type="similarity">
    <text evidence="2">Belongs to the TMEM175 family.</text>
</comment>
<evidence type="ECO:0000256" key="8">
    <source>
        <dbReference type="ARBA" id="ARBA00022989"/>
    </source>
</evidence>
<protein>
    <submittedName>
        <fullName evidence="14">Putative membrane protein</fullName>
    </submittedName>
</protein>
<dbReference type="PANTHER" id="PTHR31462">
    <property type="entry name" value="ENDOSOMAL/LYSOSOMAL POTASSIUM CHANNEL TMEM175"/>
    <property type="match status" value="1"/>
</dbReference>
<feature type="transmembrane region" description="Helical" evidence="13">
    <location>
        <begin position="172"/>
        <end position="192"/>
    </location>
</feature>
<gene>
    <name evidence="14" type="ORF">HDF15_000353</name>
</gene>
<evidence type="ECO:0000256" key="4">
    <source>
        <dbReference type="ARBA" id="ARBA00022538"/>
    </source>
</evidence>
<keyword evidence="4" id="KW-0633">Potassium transport</keyword>
<proteinExistence type="inferred from homology"/>
<reference evidence="14 15" key="1">
    <citation type="submission" date="2020-08" db="EMBL/GenBank/DDBJ databases">
        <title>Genomic Encyclopedia of Type Strains, Phase IV (KMG-V): Genome sequencing to study the core and pangenomes of soil and plant-associated prokaryotes.</title>
        <authorList>
            <person name="Whitman W."/>
        </authorList>
    </citation>
    <scope>NUCLEOTIDE SEQUENCE [LARGE SCALE GENOMIC DNA]</scope>
    <source>
        <strain evidence="14 15">X5P3</strain>
    </source>
</reference>
<evidence type="ECO:0000313" key="15">
    <source>
        <dbReference type="Proteomes" id="UP000584867"/>
    </source>
</evidence>
<dbReference type="AlphaFoldDB" id="A0A7W8E779"/>
<feature type="transmembrane region" description="Helical" evidence="13">
    <location>
        <begin position="148"/>
        <end position="166"/>
    </location>
</feature>
<evidence type="ECO:0000256" key="6">
    <source>
        <dbReference type="ARBA" id="ARBA00022826"/>
    </source>
</evidence>
<evidence type="ECO:0000256" key="7">
    <source>
        <dbReference type="ARBA" id="ARBA00022958"/>
    </source>
</evidence>
<dbReference type="InterPro" id="IPR010617">
    <property type="entry name" value="TMEM175-like"/>
</dbReference>
<comment type="subcellular location">
    <subcellularLocation>
        <location evidence="1">Membrane</location>
        <topology evidence="1">Multi-pass membrane protein</topology>
    </subcellularLocation>
</comment>
<keyword evidence="11" id="KW-0407">Ion channel</keyword>
<feature type="transmembrane region" description="Helical" evidence="13">
    <location>
        <begin position="12"/>
        <end position="31"/>
    </location>
</feature>